<gene>
    <name evidence="1" type="ORF">MCOR_11330</name>
</gene>
<evidence type="ECO:0000313" key="2">
    <source>
        <dbReference type="Proteomes" id="UP000507470"/>
    </source>
</evidence>
<dbReference type="OrthoDB" id="6134048at2759"/>
<sequence>MLVQQVTIGSEVGPQNGRTGTLGGFVKFHGKDAFLTCAHVIVDRKYPVSNAYRADIHENPISVYCKHPGGGEFSCGKLVSYVFPPEIYEESSLPHEYLHKSIIDYQEIGIMHEIQIVAVGAVSLIQQGSDKIQLERMKQVEFETLTQAVRNQVIQNPDIDMTDQIHFVERIIEDVGVGERRIPRAVTFYNQISMRK</sequence>
<protein>
    <submittedName>
        <fullName evidence="1">Uncharacterized protein</fullName>
    </submittedName>
</protein>
<organism evidence="1 2">
    <name type="scientific">Mytilus coruscus</name>
    <name type="common">Sea mussel</name>
    <dbReference type="NCBI Taxonomy" id="42192"/>
    <lineage>
        <taxon>Eukaryota</taxon>
        <taxon>Metazoa</taxon>
        <taxon>Spiralia</taxon>
        <taxon>Lophotrochozoa</taxon>
        <taxon>Mollusca</taxon>
        <taxon>Bivalvia</taxon>
        <taxon>Autobranchia</taxon>
        <taxon>Pteriomorphia</taxon>
        <taxon>Mytilida</taxon>
        <taxon>Mytiloidea</taxon>
        <taxon>Mytilidae</taxon>
        <taxon>Mytilinae</taxon>
        <taxon>Mytilus</taxon>
    </lineage>
</organism>
<dbReference type="EMBL" id="CACVKT020001920">
    <property type="protein sequence ID" value="CAC5373637.1"/>
    <property type="molecule type" value="Genomic_DNA"/>
</dbReference>
<evidence type="ECO:0000313" key="1">
    <source>
        <dbReference type="EMBL" id="CAC5373637.1"/>
    </source>
</evidence>
<dbReference type="AlphaFoldDB" id="A0A6J8AXS1"/>
<reference evidence="1 2" key="1">
    <citation type="submission" date="2020-06" db="EMBL/GenBank/DDBJ databases">
        <authorList>
            <person name="Li R."/>
            <person name="Bekaert M."/>
        </authorList>
    </citation>
    <scope>NUCLEOTIDE SEQUENCE [LARGE SCALE GENOMIC DNA]</scope>
    <source>
        <strain evidence="2">wild</strain>
    </source>
</reference>
<name>A0A6J8AXS1_MYTCO</name>
<dbReference type="Proteomes" id="UP000507470">
    <property type="component" value="Unassembled WGS sequence"/>
</dbReference>
<accession>A0A6J8AXS1</accession>
<keyword evidence="2" id="KW-1185">Reference proteome</keyword>
<proteinExistence type="predicted"/>